<keyword evidence="1" id="KW-1133">Transmembrane helix</keyword>
<dbReference type="Proteomes" id="UP001231189">
    <property type="component" value="Unassembled WGS sequence"/>
</dbReference>
<evidence type="ECO:0000313" key="3">
    <source>
        <dbReference type="Proteomes" id="UP001231189"/>
    </source>
</evidence>
<reference evidence="2" key="1">
    <citation type="submission" date="2023-07" db="EMBL/GenBank/DDBJ databases">
        <title>A chromosome-level genome assembly of Lolium multiflorum.</title>
        <authorList>
            <person name="Chen Y."/>
            <person name="Copetti D."/>
            <person name="Kolliker R."/>
            <person name="Studer B."/>
        </authorList>
    </citation>
    <scope>NUCLEOTIDE SEQUENCE</scope>
    <source>
        <strain evidence="2">02402/16</strain>
        <tissue evidence="2">Leaf</tissue>
    </source>
</reference>
<dbReference type="PANTHER" id="PTHR11439">
    <property type="entry name" value="GAG-POL-RELATED RETROTRANSPOSON"/>
    <property type="match status" value="1"/>
</dbReference>
<gene>
    <name evidence="2" type="ORF">QYE76_016828</name>
</gene>
<dbReference type="PANTHER" id="PTHR11439:SF461">
    <property type="entry name" value="OS10G0432200 PROTEIN"/>
    <property type="match status" value="1"/>
</dbReference>
<dbReference type="EMBL" id="JAUUTY010000639">
    <property type="protein sequence ID" value="KAK1597016.1"/>
    <property type="molecule type" value="Genomic_DNA"/>
</dbReference>
<evidence type="ECO:0000313" key="2">
    <source>
        <dbReference type="EMBL" id="KAK1597016.1"/>
    </source>
</evidence>
<sequence>MARIILISLPSCASTCAVFVFGVCFLRSPVLHARSYGGCCTPLPCPDATHADKDATKSAMMLLLIMTGRSTHLCRCDSGSDEYTRWIDEDARARCFTSNSSVCAEFMGLPSARWAFLRRYQPSGDALYLVVRQSMPFSRVMLLLMSSTLECCYLASLDSLRHYPWSSCLLACRLFLDECCSVLLFGTATTTFHSQYVIPMSGTLSTTSFSVPDVSHVPSLKMNLFSASQLTDSGCRVILDADSCAVQDRRTQALVGAGPRSREYISQHLRGILAEQGTLAQFSCPGAHAQNGVAEQKYIQDLLSRAALGDERTVDTPMELNVKLRPTDGDPLPDPTRYRHLVGSLVYLAVTRPDISYPVHILSRLSQLPPLFTTVISSVFSVIFVARLVASSFLAPALLQLSATRMLRGE</sequence>
<protein>
    <submittedName>
        <fullName evidence="2">Uncharacterized protein</fullName>
    </submittedName>
</protein>
<keyword evidence="3" id="KW-1185">Reference proteome</keyword>
<dbReference type="AlphaFoldDB" id="A0AAD8Q6W3"/>
<feature type="transmembrane region" description="Helical" evidence="1">
    <location>
        <begin position="371"/>
        <end position="399"/>
    </location>
</feature>
<proteinExistence type="predicted"/>
<keyword evidence="1" id="KW-0472">Membrane</keyword>
<evidence type="ECO:0000256" key="1">
    <source>
        <dbReference type="SAM" id="Phobius"/>
    </source>
</evidence>
<keyword evidence="1" id="KW-0812">Transmembrane</keyword>
<name>A0AAD8Q6W3_LOLMU</name>
<comment type="caution">
    <text evidence="2">The sequence shown here is derived from an EMBL/GenBank/DDBJ whole genome shotgun (WGS) entry which is preliminary data.</text>
</comment>
<accession>A0AAD8Q6W3</accession>
<organism evidence="2 3">
    <name type="scientific">Lolium multiflorum</name>
    <name type="common">Italian ryegrass</name>
    <name type="synonym">Lolium perenne subsp. multiflorum</name>
    <dbReference type="NCBI Taxonomy" id="4521"/>
    <lineage>
        <taxon>Eukaryota</taxon>
        <taxon>Viridiplantae</taxon>
        <taxon>Streptophyta</taxon>
        <taxon>Embryophyta</taxon>
        <taxon>Tracheophyta</taxon>
        <taxon>Spermatophyta</taxon>
        <taxon>Magnoliopsida</taxon>
        <taxon>Liliopsida</taxon>
        <taxon>Poales</taxon>
        <taxon>Poaceae</taxon>
        <taxon>BOP clade</taxon>
        <taxon>Pooideae</taxon>
        <taxon>Poodae</taxon>
        <taxon>Poeae</taxon>
        <taxon>Poeae Chloroplast Group 2 (Poeae type)</taxon>
        <taxon>Loliodinae</taxon>
        <taxon>Loliinae</taxon>
        <taxon>Lolium</taxon>
    </lineage>
</organism>